<evidence type="ECO:0000313" key="3">
    <source>
        <dbReference type="Proteomes" id="UP000064137"/>
    </source>
</evidence>
<dbReference type="AlphaFoldDB" id="A0A0U4WMM1"/>
<evidence type="ECO:0000313" key="2">
    <source>
        <dbReference type="EMBL" id="ALZ83923.1"/>
    </source>
</evidence>
<protein>
    <recommendedName>
        <fullName evidence="1">Protein SlyX homolog</fullName>
    </recommendedName>
</protein>
<dbReference type="EMBL" id="CP013987">
    <property type="protein sequence ID" value="ALZ83923.1"/>
    <property type="molecule type" value="Genomic_DNA"/>
</dbReference>
<organism evidence="2 3">
    <name type="scientific">Pseudomonas oryzihabitans</name>
    <dbReference type="NCBI Taxonomy" id="47885"/>
    <lineage>
        <taxon>Bacteria</taxon>
        <taxon>Pseudomonadati</taxon>
        <taxon>Pseudomonadota</taxon>
        <taxon>Gammaproteobacteria</taxon>
        <taxon>Pseudomonadales</taxon>
        <taxon>Pseudomonadaceae</taxon>
        <taxon>Pseudomonas</taxon>
    </lineage>
</organism>
<dbReference type="KEGG" id="por:APT59_06750"/>
<dbReference type="Pfam" id="PF04102">
    <property type="entry name" value="SlyX"/>
    <property type="match status" value="1"/>
</dbReference>
<accession>A0A0U4WMM1</accession>
<name>A0A0U4WMM1_9PSED</name>
<proteinExistence type="inferred from homology"/>
<comment type="similarity">
    <text evidence="1">Belongs to the SlyX family.</text>
</comment>
<gene>
    <name evidence="1" type="primary">slyX</name>
    <name evidence="2" type="ORF">APT59_06750</name>
</gene>
<dbReference type="PANTHER" id="PTHR36508:SF1">
    <property type="entry name" value="PROTEIN SLYX"/>
    <property type="match status" value="1"/>
</dbReference>
<reference evidence="2 3" key="1">
    <citation type="submission" date="2016-01" db="EMBL/GenBank/DDBJ databases">
        <title>Annotation of Pseudomonas oryzihabitans USDA-ARS-USMARC-56511.</title>
        <authorList>
            <person name="Harhay G.P."/>
            <person name="Harhay D.M."/>
            <person name="Smith T.P.L."/>
            <person name="Bono J.L."/>
            <person name="Heaton M.P."/>
            <person name="Clawson M.L."/>
            <person name="Chitko-Mckown C.G."/>
            <person name="Capik S.F."/>
            <person name="DeDonder K.D."/>
            <person name="Apley M.D."/>
            <person name="Lubbers B.V."/>
            <person name="White B.J."/>
            <person name="Larson R.L."/>
        </authorList>
    </citation>
    <scope>NUCLEOTIDE SEQUENCE [LARGE SCALE GENOMIC DNA]</scope>
    <source>
        <strain evidence="2 3">USDA-ARS-USMARC-56511</strain>
    </source>
</reference>
<dbReference type="RefSeq" id="WP_059314155.1">
    <property type="nucleotide sequence ID" value="NZ_CP013987.1"/>
</dbReference>
<evidence type="ECO:0000256" key="1">
    <source>
        <dbReference type="HAMAP-Rule" id="MF_00715"/>
    </source>
</evidence>
<dbReference type="Proteomes" id="UP000064137">
    <property type="component" value="Chromosome"/>
</dbReference>
<sequence length="69" mass="7723">MTLEERIADLEMRQAFQDDTIQTLNDIIVEQQRALDRCAAQIRLLAERQAELQSGGGGGMPDEAPPPHY</sequence>
<dbReference type="Gene3D" id="1.20.5.300">
    <property type="match status" value="1"/>
</dbReference>
<dbReference type="PANTHER" id="PTHR36508">
    <property type="entry name" value="PROTEIN SLYX"/>
    <property type="match status" value="1"/>
</dbReference>
<dbReference type="HAMAP" id="MF_00715">
    <property type="entry name" value="SlyX"/>
    <property type="match status" value="1"/>
</dbReference>
<dbReference type="InterPro" id="IPR007236">
    <property type="entry name" value="SlyX"/>
</dbReference>
<dbReference type="OrthoDB" id="8606883at2"/>